<accession>A0A7S0R9Z2</accession>
<reference evidence="2" key="1">
    <citation type="submission" date="2021-01" db="EMBL/GenBank/DDBJ databases">
        <authorList>
            <person name="Corre E."/>
            <person name="Pelletier E."/>
            <person name="Niang G."/>
            <person name="Scheremetjew M."/>
            <person name="Finn R."/>
            <person name="Kale V."/>
            <person name="Holt S."/>
            <person name="Cochrane G."/>
            <person name="Meng A."/>
            <person name="Brown T."/>
            <person name="Cohen L."/>
        </authorList>
    </citation>
    <scope>NUCLEOTIDE SEQUENCE</scope>
    <source>
        <strain evidence="2">SAG 11-49</strain>
    </source>
</reference>
<gene>
    <name evidence="2" type="ORF">CLEI1391_LOCUS4596</name>
</gene>
<dbReference type="AlphaFoldDB" id="A0A7S0R9Z2"/>
<feature type="compositionally biased region" description="Low complexity" evidence="1">
    <location>
        <begin position="284"/>
        <end position="341"/>
    </location>
</feature>
<feature type="compositionally biased region" description="Pro residues" evidence="1">
    <location>
        <begin position="12"/>
        <end position="21"/>
    </location>
</feature>
<feature type="region of interest" description="Disordered" evidence="1">
    <location>
        <begin position="276"/>
        <end position="418"/>
    </location>
</feature>
<organism evidence="2">
    <name type="scientific">Chlamydomonas leiostraca</name>
    <dbReference type="NCBI Taxonomy" id="1034604"/>
    <lineage>
        <taxon>Eukaryota</taxon>
        <taxon>Viridiplantae</taxon>
        <taxon>Chlorophyta</taxon>
        <taxon>core chlorophytes</taxon>
        <taxon>Chlorophyceae</taxon>
        <taxon>CS clade</taxon>
        <taxon>Chlamydomonadales</taxon>
        <taxon>Chlamydomonadaceae</taxon>
        <taxon>Chlamydomonas</taxon>
    </lineage>
</organism>
<proteinExistence type="predicted"/>
<name>A0A7S0R9Z2_9CHLO</name>
<feature type="compositionally biased region" description="Low complexity" evidence="1">
    <location>
        <begin position="233"/>
        <end position="251"/>
    </location>
</feature>
<evidence type="ECO:0000313" key="2">
    <source>
        <dbReference type="EMBL" id="CAD8671251.1"/>
    </source>
</evidence>
<dbReference type="EMBL" id="HBFB01008143">
    <property type="protein sequence ID" value="CAD8671251.1"/>
    <property type="molecule type" value="Transcribed_RNA"/>
</dbReference>
<evidence type="ECO:0000256" key="1">
    <source>
        <dbReference type="SAM" id="MobiDB-lite"/>
    </source>
</evidence>
<feature type="compositionally biased region" description="Gly residues" evidence="1">
    <location>
        <begin position="362"/>
        <end position="372"/>
    </location>
</feature>
<feature type="region of interest" description="Disordered" evidence="1">
    <location>
        <begin position="230"/>
        <end position="257"/>
    </location>
</feature>
<feature type="compositionally biased region" description="Low complexity" evidence="1">
    <location>
        <begin position="1"/>
        <end position="11"/>
    </location>
</feature>
<feature type="region of interest" description="Disordered" evidence="1">
    <location>
        <begin position="1"/>
        <end position="35"/>
    </location>
</feature>
<protein>
    <submittedName>
        <fullName evidence="2">Uncharacterized protein</fullName>
    </submittedName>
</protein>
<sequence length="418" mass="43203">MNDTGPTEPAFVPEPGPPPEAFNPDDGSQTDSSRPFIVIDPAHQPTEFTKQFYKFSNVIFSSATVALMRTIANRSQLNAAPANSENLPKWYLDEYKRKSTLKSFGAAYLRDTAILTAASYLMDGVTYTLEAVRGTEDALNKTVGGLAAGSMVSYFWFPTRPQARAIMGGSGALVGYVAYNMQQNGKVVLLEQQKKLEEEVGVPSVERRAALDPPYLRELVRLRQKQLVDHLTQQQQQGQGQQGGAARAAGGAFPGGAPGMSPFGAAGAAGRVPGAPGAPGGGAAPFAGRPGTGSNATNGSSSRPYTIADDSGAPGSGAAAAPAWAGAGSSSDSGQGTTTAGFDGGVDRDAAGAALPAPGKRSGWGGWFGGGRRAAQQHAPSNSKASEGGLAPAMEIREEVDTWDDGPSKDQAARDARR</sequence>
<feature type="compositionally biased region" description="Basic and acidic residues" evidence="1">
    <location>
        <begin position="395"/>
        <end position="418"/>
    </location>
</feature>